<evidence type="ECO:0000256" key="2">
    <source>
        <dbReference type="ARBA" id="ARBA00034534"/>
    </source>
</evidence>
<organism evidence="7 8">
    <name type="scientific">Smittium culicis</name>
    <dbReference type="NCBI Taxonomy" id="133412"/>
    <lineage>
        <taxon>Eukaryota</taxon>
        <taxon>Fungi</taxon>
        <taxon>Fungi incertae sedis</taxon>
        <taxon>Zoopagomycota</taxon>
        <taxon>Kickxellomycotina</taxon>
        <taxon>Harpellomycetes</taxon>
        <taxon>Harpellales</taxon>
        <taxon>Legeriomycetaceae</taxon>
        <taxon>Smittium</taxon>
    </lineage>
</organism>
<protein>
    <recommendedName>
        <fullName evidence="2">Splicing factor Cactin</fullName>
    </recommendedName>
</protein>
<comment type="similarity">
    <text evidence="1">Belongs to the CACTIN family.</text>
</comment>
<feature type="coiled-coil region" evidence="3">
    <location>
        <begin position="218"/>
        <end position="261"/>
    </location>
</feature>
<dbReference type="OrthoDB" id="265955at2759"/>
<evidence type="ECO:0000313" key="7">
    <source>
        <dbReference type="EMBL" id="OMJ20400.1"/>
    </source>
</evidence>
<dbReference type="AlphaFoldDB" id="A0A1R1Y0G8"/>
<sequence length="685" mass="80644">METSSSSVHKSEKYSDPKKNSSNRVSERDSKYSSKYQGSSSDNDSQSKHRLRRSYNREHRYSDSEKDDDLKPRSRKSRDYSPGNKESKSRKSKHRHDSSESVRDRSSKRTKDKYYSSDNEKDRKSKRTKDKYYSSESEEDRMYRKSKSKKSKSRRDYSSETRKSRKKSSSKPSSLSKGDDLYKDLTLAIDAKELEKKFVWKKKDKVMKQSGLTKSEIKARKRDLLKETEIELTKLQERRKLREQENVLREIELARLAQEAEQEQLGDWKERENSFHLSQAKKRAEIRASLNRPKPIDILAINLKLATSNIDDPDQTFDYNIDFTEPWKIVEALMLVCDSRRQRLKEIDSSTGVSKAVEQEIITFLNKKSKEDLDIIESEIQQKFQSNLPIDSDYWEQVLKQMVVEKAKLKIDEYHNKVISNLLTQTRRKQLDDAAKHQHELALYLSNPANSIPLVAPNESIQDNDIIDNSTADDADNQQTEKAVEEFTSDMVPVLLKDLGREDRNLDIYSQDEFNQILLKKRLQILKFEFITKKSNQNSSDSNQELSPRKPRYFNRVHTGYEWNKYNQTHYDFDNPPPKVVMGYKFNIFYPDLIDKSKAPTYRIEQDPDLIPETGQDVSRGHKKSRRITGDTCIIRFIAGPPYEDIAFKIVNKEWEYGRKFGFKNSFDRNVLQLHFKFARQFYRK</sequence>
<evidence type="ECO:0000256" key="4">
    <source>
        <dbReference type="SAM" id="MobiDB-lite"/>
    </source>
</evidence>
<dbReference type="GO" id="GO:0005681">
    <property type="term" value="C:spliceosomal complex"/>
    <property type="evidence" value="ECO:0007669"/>
    <property type="project" value="TreeGrafter"/>
</dbReference>
<dbReference type="InterPro" id="IPR019134">
    <property type="entry name" value="Cactin_C"/>
</dbReference>
<evidence type="ECO:0000259" key="5">
    <source>
        <dbReference type="Pfam" id="PF09732"/>
    </source>
</evidence>
<keyword evidence="3" id="KW-0175">Coiled coil</keyword>
<feature type="compositionally biased region" description="Basic and acidic residues" evidence="4">
    <location>
        <begin position="9"/>
        <end position="32"/>
    </location>
</feature>
<dbReference type="Proteomes" id="UP000187429">
    <property type="component" value="Unassembled WGS sequence"/>
</dbReference>
<gene>
    <name evidence="7" type="ORF">AYI69_g6225</name>
</gene>
<feature type="domain" description="Splicing factor Cactin C-terminal" evidence="5">
    <location>
        <begin position="544"/>
        <end position="685"/>
    </location>
</feature>
<feature type="compositionally biased region" description="Basic residues" evidence="4">
    <location>
        <begin position="144"/>
        <end position="153"/>
    </location>
</feature>
<dbReference type="InterPro" id="IPR018816">
    <property type="entry name" value="Cactin_central"/>
</dbReference>
<dbReference type="PANTHER" id="PTHR21737">
    <property type="entry name" value="POLYGLUTAMINE BINDING PROTEIN 1/MARVEL MEMBRANE-ASSOCIATING DOMAIN CONTAINING 3"/>
    <property type="match status" value="1"/>
</dbReference>
<dbReference type="GO" id="GO:0005737">
    <property type="term" value="C:cytoplasm"/>
    <property type="evidence" value="ECO:0007669"/>
    <property type="project" value="TreeGrafter"/>
</dbReference>
<feature type="domain" description="Splicing factor cactin central" evidence="6">
    <location>
        <begin position="259"/>
        <end position="333"/>
    </location>
</feature>
<dbReference type="Pfam" id="PF10312">
    <property type="entry name" value="Cactin_mid"/>
    <property type="match status" value="1"/>
</dbReference>
<comment type="caution">
    <text evidence="7">The sequence shown here is derived from an EMBL/GenBank/DDBJ whole genome shotgun (WGS) entry which is preliminary data.</text>
</comment>
<proteinExistence type="inferred from homology"/>
<name>A0A1R1Y0G8_9FUNG</name>
<keyword evidence="8" id="KW-1185">Reference proteome</keyword>
<reference evidence="8" key="1">
    <citation type="submission" date="2017-01" db="EMBL/GenBank/DDBJ databases">
        <authorList>
            <person name="Wang Y."/>
            <person name="White M."/>
            <person name="Kvist S."/>
            <person name="Moncalvo J.-M."/>
        </authorList>
    </citation>
    <scope>NUCLEOTIDE SEQUENCE [LARGE SCALE GENOMIC DNA]</scope>
    <source>
        <strain evidence="8">ID-206-W2</strain>
    </source>
</reference>
<feature type="compositionally biased region" description="Low complexity" evidence="4">
    <location>
        <begin position="33"/>
        <end position="44"/>
    </location>
</feature>
<dbReference type="GO" id="GO:0045292">
    <property type="term" value="P:mRNA cis splicing, via spliceosome"/>
    <property type="evidence" value="ECO:0007669"/>
    <property type="project" value="TreeGrafter"/>
</dbReference>
<evidence type="ECO:0000256" key="1">
    <source>
        <dbReference type="ARBA" id="ARBA00006895"/>
    </source>
</evidence>
<evidence type="ECO:0000313" key="8">
    <source>
        <dbReference type="Proteomes" id="UP000187429"/>
    </source>
</evidence>
<dbReference type="EMBL" id="LSSM01002767">
    <property type="protein sequence ID" value="OMJ20400.1"/>
    <property type="molecule type" value="Genomic_DNA"/>
</dbReference>
<dbReference type="SMART" id="SM01050">
    <property type="entry name" value="CactinC_cactus"/>
    <property type="match status" value="1"/>
</dbReference>
<evidence type="ECO:0000259" key="6">
    <source>
        <dbReference type="Pfam" id="PF10312"/>
    </source>
</evidence>
<accession>A0A1R1Y0G8</accession>
<feature type="region of interest" description="Disordered" evidence="4">
    <location>
        <begin position="1"/>
        <end position="182"/>
    </location>
</feature>
<dbReference type="Pfam" id="PF09732">
    <property type="entry name" value="CactinC_cactus"/>
    <property type="match status" value="1"/>
</dbReference>
<evidence type="ECO:0000256" key="3">
    <source>
        <dbReference type="SAM" id="Coils"/>
    </source>
</evidence>
<feature type="compositionally biased region" description="Basic and acidic residues" evidence="4">
    <location>
        <begin position="55"/>
        <end position="72"/>
    </location>
</feature>
<dbReference type="PANTHER" id="PTHR21737:SF4">
    <property type="entry name" value="SPLICING FACTOR CACTIN"/>
    <property type="match status" value="1"/>
</dbReference>
<feature type="compositionally biased region" description="Basic and acidic residues" evidence="4">
    <location>
        <begin position="97"/>
        <end position="123"/>
    </location>
</feature>